<evidence type="ECO:0000313" key="3">
    <source>
        <dbReference type="EMBL" id="TSE19663.1"/>
    </source>
</evidence>
<dbReference type="CDD" id="cd00371">
    <property type="entry name" value="HMA"/>
    <property type="match status" value="1"/>
</dbReference>
<evidence type="ECO:0000256" key="1">
    <source>
        <dbReference type="ARBA" id="ARBA00022723"/>
    </source>
</evidence>
<accession>A0A554W7V9</accession>
<dbReference type="InterPro" id="IPR006121">
    <property type="entry name" value="HMA_dom"/>
</dbReference>
<comment type="caution">
    <text evidence="3">The sequence shown here is derived from an EMBL/GenBank/DDBJ whole genome shotgun (WGS) entry which is preliminary data.</text>
</comment>
<dbReference type="PROSITE" id="PS01047">
    <property type="entry name" value="HMA_1"/>
    <property type="match status" value="1"/>
</dbReference>
<dbReference type="RefSeq" id="WP_143890396.1">
    <property type="nucleotide sequence ID" value="NZ_VJNB01000006.1"/>
</dbReference>
<dbReference type="Pfam" id="PF00403">
    <property type="entry name" value="HMA"/>
    <property type="match status" value="1"/>
</dbReference>
<gene>
    <name evidence="3" type="primary">copZ</name>
    <name evidence="3" type="ORF">Talka_01382</name>
</gene>
<proteinExistence type="predicted"/>
<dbReference type="AlphaFoldDB" id="A0A554W7V9"/>
<keyword evidence="1" id="KW-0479">Metal-binding</keyword>
<keyword evidence="4" id="KW-1185">Reference proteome</keyword>
<reference evidence="3 4" key="1">
    <citation type="submission" date="2019-07" db="EMBL/GenBank/DDBJ databases">
        <title>Tepidimonas alkaliphilus YIM 72238 draft genome.</title>
        <authorList>
            <person name="Da Costa M.S."/>
            <person name="Froufe H.J.C."/>
            <person name="Egas C."/>
            <person name="Albuquerque L."/>
        </authorList>
    </citation>
    <scope>NUCLEOTIDE SEQUENCE [LARGE SCALE GENOMIC DNA]</scope>
    <source>
        <strain evidence="3 4">YIM 72238</strain>
    </source>
</reference>
<dbReference type="OrthoDB" id="9813965at2"/>
<dbReference type="Proteomes" id="UP000315736">
    <property type="component" value="Unassembled WGS sequence"/>
</dbReference>
<evidence type="ECO:0000313" key="4">
    <source>
        <dbReference type="Proteomes" id="UP000315736"/>
    </source>
</evidence>
<name>A0A554W7V9_9BURK</name>
<dbReference type="SUPFAM" id="SSF55008">
    <property type="entry name" value="HMA, heavy metal-associated domain"/>
    <property type="match status" value="1"/>
</dbReference>
<organism evidence="3 4">
    <name type="scientific">Tepidimonas alkaliphilus</name>
    <dbReference type="NCBI Taxonomy" id="2588942"/>
    <lineage>
        <taxon>Bacteria</taxon>
        <taxon>Pseudomonadati</taxon>
        <taxon>Pseudomonadota</taxon>
        <taxon>Betaproteobacteria</taxon>
        <taxon>Burkholderiales</taxon>
        <taxon>Tepidimonas</taxon>
    </lineage>
</organism>
<feature type="domain" description="HMA" evidence="2">
    <location>
        <begin position="3"/>
        <end position="66"/>
    </location>
</feature>
<dbReference type="InterPro" id="IPR036163">
    <property type="entry name" value="HMA_dom_sf"/>
</dbReference>
<sequence length="67" mass="7349">MSTLQVFQVQGMSCQHCVKAIEHALRSLDAHAEVQIDLAQGRVEVRSSQPREALAQAIRAEGYDVAT</sequence>
<protein>
    <submittedName>
        <fullName evidence="3">Copper chaperone CopZ</fullName>
    </submittedName>
</protein>
<evidence type="ECO:0000259" key="2">
    <source>
        <dbReference type="PROSITE" id="PS50846"/>
    </source>
</evidence>
<dbReference type="InterPro" id="IPR017969">
    <property type="entry name" value="Heavy-metal-associated_CS"/>
</dbReference>
<dbReference type="Gene3D" id="3.30.70.100">
    <property type="match status" value="1"/>
</dbReference>
<dbReference type="PROSITE" id="PS50846">
    <property type="entry name" value="HMA_2"/>
    <property type="match status" value="1"/>
</dbReference>
<dbReference type="GO" id="GO:0046872">
    <property type="term" value="F:metal ion binding"/>
    <property type="evidence" value="ECO:0007669"/>
    <property type="project" value="UniProtKB-KW"/>
</dbReference>
<dbReference type="EMBL" id="VJNB01000006">
    <property type="protein sequence ID" value="TSE19663.1"/>
    <property type="molecule type" value="Genomic_DNA"/>
</dbReference>